<feature type="repeat" description="TPR" evidence="1">
    <location>
        <begin position="36"/>
        <end position="69"/>
    </location>
</feature>
<accession>A0A2W2A9P0</accession>
<dbReference type="PROSITE" id="PS50005">
    <property type="entry name" value="TPR"/>
    <property type="match status" value="1"/>
</dbReference>
<feature type="chain" id="PRO_5016135416" evidence="2">
    <location>
        <begin position="28"/>
        <end position="367"/>
    </location>
</feature>
<feature type="signal peptide" evidence="2">
    <location>
        <begin position="1"/>
        <end position="27"/>
    </location>
</feature>
<protein>
    <submittedName>
        <fullName evidence="3">Uncharacterized protein</fullName>
    </submittedName>
</protein>
<evidence type="ECO:0000256" key="2">
    <source>
        <dbReference type="SAM" id="SignalP"/>
    </source>
</evidence>
<proteinExistence type="predicted"/>
<dbReference type="InterPro" id="IPR011990">
    <property type="entry name" value="TPR-like_helical_dom_sf"/>
</dbReference>
<dbReference type="Proteomes" id="UP000248745">
    <property type="component" value="Unassembled WGS sequence"/>
</dbReference>
<name>A0A2W2A9P0_9BACT</name>
<keyword evidence="4" id="KW-1185">Reference proteome</keyword>
<evidence type="ECO:0000313" key="4">
    <source>
        <dbReference type="Proteomes" id="UP000248745"/>
    </source>
</evidence>
<dbReference type="EMBL" id="QKTW01000020">
    <property type="protein sequence ID" value="PZF71991.1"/>
    <property type="molecule type" value="Genomic_DNA"/>
</dbReference>
<keyword evidence="2" id="KW-0732">Signal</keyword>
<evidence type="ECO:0000256" key="1">
    <source>
        <dbReference type="PROSITE-ProRule" id="PRU00339"/>
    </source>
</evidence>
<dbReference type="InterPro" id="IPR019734">
    <property type="entry name" value="TPR_rpt"/>
</dbReference>
<dbReference type="SMART" id="SM00028">
    <property type="entry name" value="TPR"/>
    <property type="match status" value="3"/>
</dbReference>
<keyword evidence="1" id="KW-0802">TPR repeat</keyword>
<reference evidence="3 4" key="1">
    <citation type="submission" date="2018-06" db="EMBL/GenBank/DDBJ databases">
        <title>Mucibacter soli gen. nov., sp. nov., a new member of the family Chitinophagaceae producing mucin.</title>
        <authorList>
            <person name="Kim M.-K."/>
            <person name="Park S."/>
            <person name="Kim T.-S."/>
            <person name="Joung Y."/>
            <person name="Han J.-H."/>
            <person name="Kim S.B."/>
        </authorList>
    </citation>
    <scope>NUCLEOTIDE SEQUENCE [LARGE SCALE GENOMIC DNA]</scope>
    <source>
        <strain evidence="3 4">R1-15</strain>
    </source>
</reference>
<gene>
    <name evidence="3" type="ORF">DN068_15260</name>
</gene>
<sequence length="367" mass="42013">MTNQFTKTVRRYVLAAGITLASVQAFAQTAWPSPEVEQMYQQARNYLTSGNIRQAVVTYQQAIQLAPDIMVLRRDLAQAYQLSGNYVDAYKQLDPVIKSGAADEQCFQLAGASLAAQGEAKKAKSVLSKGIERFPHSGLLYHELGKQYDDVNDEENALKAWVEGIEAEPAYHVNYYEASRTYFISNKIVWAIIYGEIFVNMEQQTPRSNETRKMLLAAYKKLYYTPVTGELPGFGQNKKENISNFETAVKTTYMKLAPVVSDGITTENLIMLRTRFLMEWQTNYAAQYPFTLFKFQDELLRNGNFDVYNQWMFGRADNQQQYDAWNKFHEGEVKAFTAWAGQHRLAPVAADFYNDKKVKDIFPKNKN</sequence>
<dbReference type="OrthoDB" id="793001at2"/>
<dbReference type="RefSeq" id="WP_110999804.1">
    <property type="nucleotide sequence ID" value="NZ_QKTW01000020.1"/>
</dbReference>
<evidence type="ECO:0000313" key="3">
    <source>
        <dbReference type="EMBL" id="PZF71991.1"/>
    </source>
</evidence>
<organism evidence="3 4">
    <name type="scientific">Taibaiella soli</name>
    <dbReference type="NCBI Taxonomy" id="1649169"/>
    <lineage>
        <taxon>Bacteria</taxon>
        <taxon>Pseudomonadati</taxon>
        <taxon>Bacteroidota</taxon>
        <taxon>Chitinophagia</taxon>
        <taxon>Chitinophagales</taxon>
        <taxon>Chitinophagaceae</taxon>
        <taxon>Taibaiella</taxon>
    </lineage>
</organism>
<dbReference type="AlphaFoldDB" id="A0A2W2A9P0"/>
<dbReference type="Pfam" id="PF14559">
    <property type="entry name" value="TPR_19"/>
    <property type="match status" value="1"/>
</dbReference>
<dbReference type="Gene3D" id="1.25.40.10">
    <property type="entry name" value="Tetratricopeptide repeat domain"/>
    <property type="match status" value="1"/>
</dbReference>
<comment type="caution">
    <text evidence="3">The sequence shown here is derived from an EMBL/GenBank/DDBJ whole genome shotgun (WGS) entry which is preliminary data.</text>
</comment>
<dbReference type="SUPFAM" id="SSF48452">
    <property type="entry name" value="TPR-like"/>
    <property type="match status" value="1"/>
</dbReference>